<accession>A0A7Z8G5L5</accession>
<dbReference type="Proteomes" id="UP000297938">
    <property type="component" value="Unassembled WGS sequence"/>
</dbReference>
<dbReference type="PANTHER" id="PTHR30185">
    <property type="entry name" value="CRYPTIC BETA-GLUCOSIDE BGL OPERON ANTITERMINATOR"/>
    <property type="match status" value="1"/>
</dbReference>
<keyword evidence="1" id="KW-0805">Transcription regulation</keyword>
<evidence type="ECO:0000259" key="3">
    <source>
        <dbReference type="Pfam" id="PF05043"/>
    </source>
</evidence>
<protein>
    <recommendedName>
        <fullName evidence="3">Mga helix-turn-helix domain-containing protein</fullName>
    </recommendedName>
</protein>
<dbReference type="InterPro" id="IPR050661">
    <property type="entry name" value="BglG_antiterminators"/>
</dbReference>
<evidence type="ECO:0000256" key="1">
    <source>
        <dbReference type="ARBA" id="ARBA00023015"/>
    </source>
</evidence>
<evidence type="ECO:0000256" key="2">
    <source>
        <dbReference type="ARBA" id="ARBA00023163"/>
    </source>
</evidence>
<dbReference type="PANTHER" id="PTHR30185:SF13">
    <property type="entry name" value="LICABCH OPERON REGULATOR-RELATED"/>
    <property type="match status" value="1"/>
</dbReference>
<keyword evidence="2" id="KW-0804">Transcription</keyword>
<gene>
    <name evidence="4" type="ORF">CKN69_03345</name>
</gene>
<reference evidence="4 5" key="1">
    <citation type="journal article" date="2018" name="Int. J. Food Microbiol.">
        <title>Growth of Carnobacterium spp. isolated from chilled vacuum-packaged meat under relevant acidic conditions.</title>
        <authorList>
            <person name="Zhang P."/>
            <person name="Badoni M."/>
            <person name="Ganzle M."/>
            <person name="Yang X."/>
        </authorList>
    </citation>
    <scope>NUCLEOTIDE SEQUENCE [LARGE SCALE GENOMIC DNA]</scope>
    <source>
        <strain evidence="4 5">B2</strain>
    </source>
</reference>
<dbReference type="EMBL" id="NRPP01000007">
    <property type="protein sequence ID" value="TFJ28576.1"/>
    <property type="molecule type" value="Genomic_DNA"/>
</dbReference>
<evidence type="ECO:0000313" key="5">
    <source>
        <dbReference type="Proteomes" id="UP000297938"/>
    </source>
</evidence>
<dbReference type="AlphaFoldDB" id="A0A7Z8G5L5"/>
<feature type="domain" description="Mga helix-turn-helix" evidence="3">
    <location>
        <begin position="90"/>
        <end position="174"/>
    </location>
</feature>
<name>A0A7Z8G5L5_CARDV</name>
<proteinExistence type="predicted"/>
<sequence>MFHFLGGYTLIRLLNKDALNKLKLFYLLKESEEIQTISSVSKKFNLDKRTTLRLLQAFQQDIIQFQLEQDIHLNFQNERNIIFELANSFDPQFLYVNYLEQSINFNACLDIFNQDFTNISQFSAKHYQSVSTTKRSLDSLKRLMKQYELSLDLAKNQMIVGKEHQIRYFYYTFFWESYSSTQWPFPEIDLHTLQVSLHEITKDFKNLPIPDINKMIVWVAVSLIRINQGYVIDYEEDYQHFKNHTISYNQFQQFALTLAETLSLPAELLTTSELQFLYFSLATTSAFSHHEFYSVVDIDTNHEFLPVTASQLWIKRFCSFFDISLTPNEYFYLYTNLLSLHSRALYLIGPSNVYGILDNGSNTFKRSPDNYAKIKKFCLKLEKEEPYFPLIFKRNNQLIPQYLILVMDLLKRKEQPVSIYLASGLNVIERDSLQAQLQDLNPFPLKFSEHTEDIDLIVTDVSIPKIFSKEIPVFHWNPIPTKKDLKLVIAILSELHYAKNKK</sequence>
<evidence type="ECO:0000313" key="4">
    <source>
        <dbReference type="EMBL" id="TFJ28576.1"/>
    </source>
</evidence>
<dbReference type="Pfam" id="PF05043">
    <property type="entry name" value="Mga"/>
    <property type="match status" value="1"/>
</dbReference>
<dbReference type="InterPro" id="IPR007737">
    <property type="entry name" value="Mga_HTH"/>
</dbReference>
<comment type="caution">
    <text evidence="4">The sequence shown here is derived from an EMBL/GenBank/DDBJ whole genome shotgun (WGS) entry which is preliminary data.</text>
</comment>
<organism evidence="4 5">
    <name type="scientific">Carnobacterium divergens</name>
    <name type="common">Lactobacillus divergens</name>
    <dbReference type="NCBI Taxonomy" id="2748"/>
    <lineage>
        <taxon>Bacteria</taxon>
        <taxon>Bacillati</taxon>
        <taxon>Bacillota</taxon>
        <taxon>Bacilli</taxon>
        <taxon>Lactobacillales</taxon>
        <taxon>Carnobacteriaceae</taxon>
        <taxon>Carnobacterium</taxon>
    </lineage>
</organism>